<proteinExistence type="predicted"/>
<dbReference type="STRING" id="76595.SAMN05660313_01758"/>
<dbReference type="SUPFAM" id="SSF53474">
    <property type="entry name" value="alpha/beta-Hydrolases"/>
    <property type="match status" value="1"/>
</dbReference>
<dbReference type="AlphaFoldDB" id="A0A1K1PBP3"/>
<name>A0A1K1PBP3_9FLAO</name>
<accession>A0A1K1PBP3</accession>
<dbReference type="EMBL" id="FPIY01000002">
    <property type="protein sequence ID" value="SFW44869.1"/>
    <property type="molecule type" value="Genomic_DNA"/>
</dbReference>
<organism evidence="1 2">
    <name type="scientific">Cellulophaga fucicola</name>
    <dbReference type="NCBI Taxonomy" id="76595"/>
    <lineage>
        <taxon>Bacteria</taxon>
        <taxon>Pseudomonadati</taxon>
        <taxon>Bacteroidota</taxon>
        <taxon>Flavobacteriia</taxon>
        <taxon>Flavobacteriales</taxon>
        <taxon>Flavobacteriaceae</taxon>
        <taxon>Cellulophaga</taxon>
    </lineage>
</organism>
<keyword evidence="2" id="KW-1185">Reference proteome</keyword>
<evidence type="ECO:0008006" key="3">
    <source>
        <dbReference type="Google" id="ProtNLM"/>
    </source>
</evidence>
<evidence type="ECO:0000313" key="1">
    <source>
        <dbReference type="EMBL" id="SFW44869.1"/>
    </source>
</evidence>
<protein>
    <recommendedName>
        <fullName evidence="3">Alpha/beta hydrolase</fullName>
    </recommendedName>
</protein>
<reference evidence="2" key="1">
    <citation type="submission" date="2016-11" db="EMBL/GenBank/DDBJ databases">
        <authorList>
            <person name="Varghese N."/>
            <person name="Submissions S."/>
        </authorList>
    </citation>
    <scope>NUCLEOTIDE SEQUENCE [LARGE SCALE GENOMIC DNA]</scope>
    <source>
        <strain evidence="2">DSM 24786</strain>
    </source>
</reference>
<dbReference type="InterPro" id="IPR029058">
    <property type="entry name" value="AB_hydrolase_fold"/>
</dbReference>
<dbReference type="OrthoDB" id="1118894at2"/>
<dbReference type="RefSeq" id="WP_072303404.1">
    <property type="nucleotide sequence ID" value="NZ_FPIY01000002.1"/>
</dbReference>
<evidence type="ECO:0000313" key="2">
    <source>
        <dbReference type="Proteomes" id="UP000183257"/>
    </source>
</evidence>
<sequence>MNSERLVVLSDMWGAKRGMWITSYLGYLQQYYNIEYYDIQQLADVDLLVQSEKNIHTAFVDGGIDTAVSQLVKKETKPAHYLAFSMGGTIAWKANLKGLPMKSLYTVSATRLRKEVERADGEVKMLFGSKDLYKPSTKWSETIGVNLEIVENFGHEMYSDSQVIQKVCLDLLDKVMTKPVEEKTEAKIKVLAKKIS</sequence>
<dbReference type="Proteomes" id="UP000183257">
    <property type="component" value="Unassembled WGS sequence"/>
</dbReference>
<gene>
    <name evidence="1" type="ORF">SAMN05660313_01758</name>
</gene>